<dbReference type="InterPro" id="IPR036400">
    <property type="entry name" value="Cyt_B5-like_heme/steroid_sf"/>
</dbReference>
<dbReference type="PANTHER" id="PTHR10281:SF115">
    <property type="entry name" value="BINDING PROTEIN, PUTATIVE (AFU_ORTHOLOGUE AFUA_4G06240)-RELATED"/>
    <property type="match status" value="1"/>
</dbReference>
<dbReference type="InterPro" id="IPR050577">
    <property type="entry name" value="MAPR/NEUFC/NENF-like"/>
</dbReference>
<sequence>MMQPTTSPTHPPKDDPFTSSELAQYDGSDDSKPVYVCIKGQIFDVSAKREMYLPGKGYHIFAGKDGSKGLGLSSLKPEDAIADYSELDEKHLKVLDDWVAYYTKRYNIVGRLVDN</sequence>
<protein>
    <submittedName>
        <fullName evidence="4">Cytochrome b5</fullName>
    </submittedName>
</protein>
<dbReference type="OrthoDB" id="899at2759"/>
<dbReference type="RefSeq" id="XP_025351016.1">
    <property type="nucleotide sequence ID" value="XM_025494638.1"/>
</dbReference>
<dbReference type="GeneID" id="37016372"/>
<comment type="similarity">
    <text evidence="1">Belongs to the cytochrome b5 family. MAPR subfamily.</text>
</comment>
<dbReference type="Proteomes" id="UP000245942">
    <property type="component" value="Unassembled WGS sequence"/>
</dbReference>
<organism evidence="4 5">
    <name type="scientific">Pseudomicrostroma glucosiphilum</name>
    <dbReference type="NCBI Taxonomy" id="1684307"/>
    <lineage>
        <taxon>Eukaryota</taxon>
        <taxon>Fungi</taxon>
        <taxon>Dikarya</taxon>
        <taxon>Basidiomycota</taxon>
        <taxon>Ustilaginomycotina</taxon>
        <taxon>Exobasidiomycetes</taxon>
        <taxon>Microstromatales</taxon>
        <taxon>Microstromatales incertae sedis</taxon>
        <taxon>Pseudomicrostroma</taxon>
    </lineage>
</organism>
<keyword evidence="5" id="KW-1185">Reference proteome</keyword>
<evidence type="ECO:0000313" key="4">
    <source>
        <dbReference type="EMBL" id="PWN23856.1"/>
    </source>
</evidence>
<evidence type="ECO:0000256" key="1">
    <source>
        <dbReference type="ARBA" id="ARBA00038357"/>
    </source>
</evidence>
<dbReference type="GO" id="GO:0020037">
    <property type="term" value="F:heme binding"/>
    <property type="evidence" value="ECO:0007669"/>
    <property type="project" value="UniProtKB-ARBA"/>
</dbReference>
<dbReference type="SMART" id="SM01117">
    <property type="entry name" value="Cyt-b5"/>
    <property type="match status" value="1"/>
</dbReference>
<dbReference type="AlphaFoldDB" id="A0A316UF25"/>
<dbReference type="FunFam" id="3.10.120.10:FF:000003">
    <property type="entry name" value="membrane-associated progesterone receptor component 1"/>
    <property type="match status" value="1"/>
</dbReference>
<evidence type="ECO:0000256" key="2">
    <source>
        <dbReference type="SAM" id="MobiDB-lite"/>
    </source>
</evidence>
<dbReference type="InterPro" id="IPR001199">
    <property type="entry name" value="Cyt_B5-like_heme/steroid-bd"/>
</dbReference>
<name>A0A316UF25_9BASI</name>
<evidence type="ECO:0000313" key="5">
    <source>
        <dbReference type="Proteomes" id="UP000245942"/>
    </source>
</evidence>
<evidence type="ECO:0000259" key="3">
    <source>
        <dbReference type="SMART" id="SM01117"/>
    </source>
</evidence>
<dbReference type="STRING" id="1684307.A0A316UF25"/>
<dbReference type="EMBL" id="KZ819321">
    <property type="protein sequence ID" value="PWN23856.1"/>
    <property type="molecule type" value="Genomic_DNA"/>
</dbReference>
<gene>
    <name evidence="4" type="ORF">BCV69DRAFT_302411</name>
</gene>
<proteinExistence type="inferred from homology"/>
<dbReference type="Gene3D" id="3.10.120.10">
    <property type="entry name" value="Cytochrome b5-like heme/steroid binding domain"/>
    <property type="match status" value="1"/>
</dbReference>
<feature type="region of interest" description="Disordered" evidence="2">
    <location>
        <begin position="1"/>
        <end position="31"/>
    </location>
</feature>
<dbReference type="GO" id="GO:0016020">
    <property type="term" value="C:membrane"/>
    <property type="evidence" value="ECO:0007669"/>
    <property type="project" value="TreeGrafter"/>
</dbReference>
<dbReference type="Pfam" id="PF00173">
    <property type="entry name" value="Cyt-b5"/>
    <property type="match status" value="1"/>
</dbReference>
<dbReference type="PANTHER" id="PTHR10281">
    <property type="entry name" value="MEMBRANE-ASSOCIATED PROGESTERONE RECEPTOR COMPONENT-RELATED"/>
    <property type="match status" value="1"/>
</dbReference>
<reference evidence="4 5" key="1">
    <citation type="journal article" date="2018" name="Mol. Biol. Evol.">
        <title>Broad Genomic Sampling Reveals a Smut Pathogenic Ancestry of the Fungal Clade Ustilaginomycotina.</title>
        <authorList>
            <person name="Kijpornyongpan T."/>
            <person name="Mondo S.J."/>
            <person name="Barry K."/>
            <person name="Sandor L."/>
            <person name="Lee J."/>
            <person name="Lipzen A."/>
            <person name="Pangilinan J."/>
            <person name="LaButti K."/>
            <person name="Hainaut M."/>
            <person name="Henrissat B."/>
            <person name="Grigoriev I.V."/>
            <person name="Spatafora J.W."/>
            <person name="Aime M.C."/>
        </authorList>
    </citation>
    <scope>NUCLEOTIDE SEQUENCE [LARGE SCALE GENOMIC DNA]</scope>
    <source>
        <strain evidence="4 5">MCA 4718</strain>
    </source>
</reference>
<dbReference type="SUPFAM" id="SSF55856">
    <property type="entry name" value="Cytochrome b5-like heme/steroid binding domain"/>
    <property type="match status" value="1"/>
</dbReference>
<dbReference type="GO" id="GO:0005783">
    <property type="term" value="C:endoplasmic reticulum"/>
    <property type="evidence" value="ECO:0007669"/>
    <property type="project" value="TreeGrafter"/>
</dbReference>
<feature type="domain" description="Cytochrome b5 heme-binding" evidence="3">
    <location>
        <begin position="17"/>
        <end position="113"/>
    </location>
</feature>
<accession>A0A316UF25</accession>